<keyword evidence="3" id="KW-1185">Reference proteome</keyword>
<organism evidence="2 3">
    <name type="scientific">Colletotrichum karsti</name>
    <dbReference type="NCBI Taxonomy" id="1095194"/>
    <lineage>
        <taxon>Eukaryota</taxon>
        <taxon>Fungi</taxon>
        <taxon>Dikarya</taxon>
        <taxon>Ascomycota</taxon>
        <taxon>Pezizomycotina</taxon>
        <taxon>Sordariomycetes</taxon>
        <taxon>Hypocreomycetidae</taxon>
        <taxon>Glomerellales</taxon>
        <taxon>Glomerellaceae</taxon>
        <taxon>Colletotrichum</taxon>
        <taxon>Colletotrichum boninense species complex</taxon>
    </lineage>
</organism>
<evidence type="ECO:0000259" key="1">
    <source>
        <dbReference type="Pfam" id="PF00646"/>
    </source>
</evidence>
<dbReference type="AlphaFoldDB" id="A0A9P6LLH6"/>
<reference evidence="2" key="2">
    <citation type="submission" date="2020-11" db="EMBL/GenBank/DDBJ databases">
        <title>Whole genome sequencing of Colletotrichum sp.</title>
        <authorList>
            <person name="Li H."/>
        </authorList>
    </citation>
    <scope>NUCLEOTIDE SEQUENCE</scope>
    <source>
        <strain evidence="2">CkLH20</strain>
    </source>
</reference>
<dbReference type="Proteomes" id="UP000781932">
    <property type="component" value="Unassembled WGS sequence"/>
</dbReference>
<dbReference type="PANTHER" id="PTHR42057">
    <property type="entry name" value="F-BOX DOMAIN PROTEIN (AFU_ORTHOLOGUE AFUA_4G00200)"/>
    <property type="match status" value="1"/>
</dbReference>
<sequence>MGSPRIQLMDMPPEVLSLVISQTPLQTRFQLRLISKACYRLATPEAFRHIRLIGNGAKRFKRIAITPHLQRHVREITCDGGDAAAWERNGEATDTDNPLSAFLAALPFIRRFSGLRILNLAFHRTHDIDNSFLEPVALDCYFFRQWVMLAAFHSVLGKRVIEDVNWNPDRYDGRHGLLRALIVGNGITLPKDWHFLREESSTINLEQLNITNLAGTTFHDYKETETNDCPFWKRPAVKQITSLPSLKSLSLMITPDNMRTQFRDEVTESSTFESPNEFRYITKCLPQWFDSSAACNLTVLSLYYDELWGYYPKFDFRLINPGNGSDSGFPHLGVLSLTRYCFSHEWQIEWVASLGRNGLRELYLDECALLSVAFCSTGPERADENSYAQSIDGNAIAFSNQGYLPGSWKGGHSWDPWAVYYDSNLKWSQFFDYWRVSMSSLKVFRMGSTEAHTTWSHVKMTDYWGRPLPRTAVPDGYFFDKIKTEAHTRFHDDSWRKSVRMEELKVPFYVKFMPEPIDGHNRNILPWIFLPARQPPLTGKIPEAFNDDITALEMLRETVDARSRGVI</sequence>
<dbReference type="EMBL" id="JAATWM020000005">
    <property type="protein sequence ID" value="KAF9880439.1"/>
    <property type="molecule type" value="Genomic_DNA"/>
</dbReference>
<dbReference type="GeneID" id="62158186"/>
<comment type="caution">
    <text evidence="2">The sequence shown here is derived from an EMBL/GenBank/DDBJ whole genome shotgun (WGS) entry which is preliminary data.</text>
</comment>
<accession>A0A9P6LLH6</accession>
<protein>
    <submittedName>
        <fullName evidence="2">F-box domain protein</fullName>
    </submittedName>
</protein>
<reference evidence="2" key="1">
    <citation type="submission" date="2020-03" db="EMBL/GenBank/DDBJ databases">
        <authorList>
            <person name="He L."/>
        </authorList>
    </citation>
    <scope>NUCLEOTIDE SEQUENCE</scope>
    <source>
        <strain evidence="2">CkLH20</strain>
    </source>
</reference>
<dbReference type="PANTHER" id="PTHR42057:SF2">
    <property type="entry name" value="F-BOX DOMAIN PROTEIN (AFU_ORTHOLOGUE AFUA_4G00200)-RELATED"/>
    <property type="match status" value="1"/>
</dbReference>
<dbReference type="InterPro" id="IPR001810">
    <property type="entry name" value="F-box_dom"/>
</dbReference>
<feature type="domain" description="F-box" evidence="1">
    <location>
        <begin position="8"/>
        <end position="43"/>
    </location>
</feature>
<dbReference type="OrthoDB" id="3140657at2759"/>
<dbReference type="RefSeq" id="XP_038749900.1">
    <property type="nucleotide sequence ID" value="XM_038885112.1"/>
</dbReference>
<name>A0A9P6LLH6_9PEZI</name>
<evidence type="ECO:0000313" key="3">
    <source>
        <dbReference type="Proteomes" id="UP000781932"/>
    </source>
</evidence>
<dbReference type="Pfam" id="PF00646">
    <property type="entry name" value="F-box"/>
    <property type="match status" value="1"/>
</dbReference>
<proteinExistence type="predicted"/>
<gene>
    <name evidence="2" type="ORF">CkaCkLH20_02393</name>
</gene>
<evidence type="ECO:0000313" key="2">
    <source>
        <dbReference type="EMBL" id="KAF9880439.1"/>
    </source>
</evidence>